<reference evidence="2 3" key="1">
    <citation type="submission" date="2024-11" db="EMBL/GenBank/DDBJ databases">
        <title>Adaptive evolution of stress response genes in parasites aligns with host niche diversity.</title>
        <authorList>
            <person name="Hahn C."/>
            <person name="Resl P."/>
        </authorList>
    </citation>
    <scope>NUCLEOTIDE SEQUENCE [LARGE SCALE GENOMIC DNA]</scope>
    <source>
        <strain evidence="2">EGGRZ-B1_66</strain>
        <tissue evidence="2">Body</tissue>
    </source>
</reference>
<keyword evidence="3" id="KW-1185">Reference proteome</keyword>
<protein>
    <submittedName>
        <fullName evidence="2">Uncharacterized protein</fullName>
    </submittedName>
</protein>
<name>A0ABD2Q3E4_9PLAT</name>
<evidence type="ECO:0000313" key="2">
    <source>
        <dbReference type="EMBL" id="KAL3313732.1"/>
    </source>
</evidence>
<evidence type="ECO:0000313" key="3">
    <source>
        <dbReference type="Proteomes" id="UP001626550"/>
    </source>
</evidence>
<dbReference type="EMBL" id="JBJKFK010001208">
    <property type="protein sequence ID" value="KAL3313732.1"/>
    <property type="molecule type" value="Genomic_DNA"/>
</dbReference>
<dbReference type="AlphaFoldDB" id="A0ABD2Q3E4"/>
<gene>
    <name evidence="2" type="ORF">Ciccas_007661</name>
</gene>
<feature type="region of interest" description="Disordered" evidence="1">
    <location>
        <begin position="366"/>
        <end position="403"/>
    </location>
</feature>
<dbReference type="Proteomes" id="UP001626550">
    <property type="component" value="Unassembled WGS sequence"/>
</dbReference>
<accession>A0ABD2Q3E4</accession>
<evidence type="ECO:0000256" key="1">
    <source>
        <dbReference type="SAM" id="MobiDB-lite"/>
    </source>
</evidence>
<comment type="caution">
    <text evidence="2">The sequence shown here is derived from an EMBL/GenBank/DDBJ whole genome shotgun (WGS) entry which is preliminary data.</text>
</comment>
<proteinExistence type="predicted"/>
<organism evidence="2 3">
    <name type="scientific">Cichlidogyrus casuarinus</name>
    <dbReference type="NCBI Taxonomy" id="1844966"/>
    <lineage>
        <taxon>Eukaryota</taxon>
        <taxon>Metazoa</taxon>
        <taxon>Spiralia</taxon>
        <taxon>Lophotrochozoa</taxon>
        <taxon>Platyhelminthes</taxon>
        <taxon>Monogenea</taxon>
        <taxon>Monopisthocotylea</taxon>
        <taxon>Dactylogyridea</taxon>
        <taxon>Ancyrocephalidae</taxon>
        <taxon>Cichlidogyrus</taxon>
    </lineage>
</organism>
<sequence length="677" mass="74714">MSRVIISRSSPTPNGDTFMRLRSSSLPPGMDLSASTREIHVQTPPGGNGATRILLTRNGNIHSVDRISADSSLLSHSSTSGYGNSIINSDYSVLHSPAKGIVINTAPLTPTSQRNTNTVAYQLIHRQPTLSSVSTKQSNNSIFIGQTDFREHQYDHQAKSIYLTRKLEPESACLKPPLPSVGLTTFRVKTGNGSTGFLFNGVPGSAQRICLRGNNTSIGIQAHPNFRVSFLDNAKIRVISGGSLDNIHSAIHNPDSPDENSLRDHAFSVKLHKSKPNQPSLLINKVSAPMHHQQDRRASNKGIYSRVKIPSTTEESRRHDFYAMDSLKLYEAQLDLNEHSQQVVSQSPPSNQFVSRSSYRLGDYRSTFKPQKDSIPPQAPPRTFYDDKDCSRNQNGDSDLKRNYYLPQSNQIDVKTTTRRSEEYDSLTSTVLKKRFKSSDQSAAGATGLDLPSQNEVVIVDNNKQYDKEDAINNNTIMDSLMDHTLSAVTQFFPVKTSDSIRLLPPHLGDYSNTLPMNDTLTATLASTLSGGSSSLPSEELLDVSRSFSNQCSLEDGQDLLSDPASRHYAGDMISDLDGNLSAQMSIQSESEASPTSSRISNDTYAFSTLDSEYLLWMSYNIRTLSQFEVERTQCAAANLMEFAPDDLTSLISQFNTHCLSDWSVACVSFQPLIQFT</sequence>